<proteinExistence type="predicted"/>
<evidence type="ECO:0000313" key="3">
    <source>
        <dbReference type="Proteomes" id="UP001214603"/>
    </source>
</evidence>
<feature type="domain" description="U4/U6.U5 small nuclear ribonucleoprotein 27kDa protein" evidence="1">
    <location>
        <begin position="18"/>
        <end position="68"/>
    </location>
</feature>
<dbReference type="InterPro" id="IPR013957">
    <property type="entry name" value="SNRNP27"/>
</dbReference>
<dbReference type="EMBL" id="CP119941">
    <property type="protein sequence ID" value="WFD04420.1"/>
    <property type="molecule type" value="Genomic_DNA"/>
</dbReference>
<reference evidence="2" key="1">
    <citation type="submission" date="2023-03" db="EMBL/GenBank/DDBJ databases">
        <title>Mating type loci evolution in Malassezia.</title>
        <authorList>
            <person name="Coelho M.A."/>
        </authorList>
    </citation>
    <scope>NUCLEOTIDE SEQUENCE</scope>
    <source>
        <strain evidence="2">CBS 7876</strain>
    </source>
</reference>
<organism evidence="2 3">
    <name type="scientific">Malassezia obtusa</name>
    <dbReference type="NCBI Taxonomy" id="76774"/>
    <lineage>
        <taxon>Eukaryota</taxon>
        <taxon>Fungi</taxon>
        <taxon>Dikarya</taxon>
        <taxon>Basidiomycota</taxon>
        <taxon>Ustilaginomycotina</taxon>
        <taxon>Malasseziomycetes</taxon>
        <taxon>Malasseziales</taxon>
        <taxon>Malasseziaceae</taxon>
        <taxon>Malassezia</taxon>
    </lineage>
</organism>
<dbReference type="AlphaFoldDB" id="A0AAF0E3L8"/>
<protein>
    <recommendedName>
        <fullName evidence="1">U4/U6.U5 small nuclear ribonucleoprotein 27kDa protein domain-containing protein</fullName>
    </recommendedName>
</protein>
<name>A0AAF0E3L8_9BASI</name>
<keyword evidence="3" id="KW-1185">Reference proteome</keyword>
<sequence length="74" mass="8204">MPPHEAPASEPPADEMDADQIAAMMGFGNFGSSKVRASLTQGKHVEDNSEGFAEVRKERSWRQYMNRRIQPAVG</sequence>
<dbReference type="Pfam" id="PF08648">
    <property type="entry name" value="SNRNP27"/>
    <property type="match status" value="1"/>
</dbReference>
<dbReference type="GO" id="GO:0008380">
    <property type="term" value="P:RNA splicing"/>
    <property type="evidence" value="ECO:0007669"/>
    <property type="project" value="InterPro"/>
</dbReference>
<gene>
    <name evidence="2" type="ORF">MOBT1_003130</name>
</gene>
<evidence type="ECO:0000259" key="1">
    <source>
        <dbReference type="Pfam" id="PF08648"/>
    </source>
</evidence>
<accession>A0AAF0E3L8</accession>
<evidence type="ECO:0000313" key="2">
    <source>
        <dbReference type="EMBL" id="WFD04420.1"/>
    </source>
</evidence>
<dbReference type="Proteomes" id="UP001214603">
    <property type="component" value="Chromosome 8"/>
</dbReference>